<gene>
    <name evidence="1" type="ORF">PN36_11090</name>
</gene>
<sequence length="178" mass="20796">MPQLYLNRKDIKHDFKKLMQTRLNRDLYHKLMDNLPVSIRAKLGISIWEGFDLVRVDGREADNIFEIALVSKTEKKIIYYNQVIIVSDVFLNARPATQILLWRTVDPQYKGLTTGLAEKIFFEYIIETYDIIMSDNSQTEQGMFFWQTRLLQAIDKGLFAYLYDYLKGGVTQAQSPNA</sequence>
<comment type="caution">
    <text evidence="1">The sequence shown here is derived from an EMBL/GenBank/DDBJ whole genome shotgun (WGS) entry which is preliminary data.</text>
</comment>
<evidence type="ECO:0000313" key="1">
    <source>
        <dbReference type="EMBL" id="TGO03187.1"/>
    </source>
</evidence>
<dbReference type="Proteomes" id="UP000030428">
    <property type="component" value="Unassembled WGS sequence"/>
</dbReference>
<reference evidence="1 2" key="1">
    <citation type="journal article" date="2016" name="Front. Microbiol.">
        <title>Single-Cell (Meta-)Genomics of a Dimorphic Candidatus Thiomargarita nelsonii Reveals Genomic Plasticity.</title>
        <authorList>
            <person name="Flood B.E."/>
            <person name="Fliss P."/>
            <person name="Jones D.S."/>
            <person name="Dick G.J."/>
            <person name="Jain S."/>
            <person name="Kaster A.K."/>
            <person name="Winkel M."/>
            <person name="Mussmann M."/>
            <person name="Bailey J."/>
        </authorList>
    </citation>
    <scope>NUCLEOTIDE SEQUENCE [LARGE SCALE GENOMIC DNA]</scope>
    <source>
        <strain evidence="1">Hydrate Ridge</strain>
    </source>
</reference>
<evidence type="ECO:0000313" key="2">
    <source>
        <dbReference type="Proteomes" id="UP000030428"/>
    </source>
</evidence>
<accession>A0A4E0QR81</accession>
<protein>
    <submittedName>
        <fullName evidence="1">Uncharacterized protein</fullName>
    </submittedName>
</protein>
<dbReference type="EMBL" id="JSZA02000034">
    <property type="protein sequence ID" value="TGO03187.1"/>
    <property type="molecule type" value="Genomic_DNA"/>
</dbReference>
<name>A0A4E0QR81_9GAMM</name>
<dbReference type="AlphaFoldDB" id="A0A4E0QR81"/>
<organism evidence="1 2">
    <name type="scientific">Candidatus Thiomargarita nelsonii</name>
    <dbReference type="NCBI Taxonomy" id="1003181"/>
    <lineage>
        <taxon>Bacteria</taxon>
        <taxon>Pseudomonadati</taxon>
        <taxon>Pseudomonadota</taxon>
        <taxon>Gammaproteobacteria</taxon>
        <taxon>Thiotrichales</taxon>
        <taxon>Thiotrichaceae</taxon>
        <taxon>Thiomargarita</taxon>
    </lineage>
</organism>
<keyword evidence="2" id="KW-1185">Reference proteome</keyword>
<proteinExistence type="predicted"/>